<dbReference type="NCBIfam" id="NF043052">
    <property type="entry name" value="DodecBact"/>
    <property type="match status" value="1"/>
</dbReference>
<proteinExistence type="predicted"/>
<dbReference type="Gene3D" id="3.30.1660.10">
    <property type="entry name" value="Flavin-binding protein dodecin"/>
    <property type="match status" value="1"/>
</dbReference>
<dbReference type="PATRIC" id="fig|380242.3.peg.3864"/>
<keyword evidence="2" id="KW-1185">Reference proteome</keyword>
<name>A0A0M2UUM0_9BACT</name>
<dbReference type="InterPro" id="IPR036694">
    <property type="entry name" value="Dodecin-like_sf"/>
</dbReference>
<evidence type="ECO:0000313" key="1">
    <source>
        <dbReference type="EMBL" id="KKO18179.1"/>
    </source>
</evidence>
<evidence type="ECO:0008006" key="3">
    <source>
        <dbReference type="Google" id="ProtNLM"/>
    </source>
</evidence>
<reference evidence="1 2" key="1">
    <citation type="journal article" date="2013" name="BMC Microbiol.">
        <title>Identification of the type II cytochrome c maturation pathway in anammox bacteria by comparative genomics.</title>
        <authorList>
            <person name="Ferousi C."/>
            <person name="Speth D.R."/>
            <person name="Reimann J."/>
            <person name="Op den Camp H.J."/>
            <person name="Allen J.W."/>
            <person name="Keltjens J.T."/>
            <person name="Jetten M.S."/>
        </authorList>
    </citation>
    <scope>NUCLEOTIDE SEQUENCE [LARGE SCALE GENOMIC DNA]</scope>
    <source>
        <strain evidence="1">RU1</strain>
    </source>
</reference>
<dbReference type="EMBL" id="LAQJ01000287">
    <property type="protein sequence ID" value="KKO18179.1"/>
    <property type="molecule type" value="Genomic_DNA"/>
</dbReference>
<dbReference type="InterPro" id="IPR009923">
    <property type="entry name" value="Dodecin"/>
</dbReference>
<comment type="caution">
    <text evidence="1">The sequence shown here is derived from an EMBL/GenBank/DDBJ whole genome shotgun (WGS) entry which is preliminary data.</text>
</comment>
<dbReference type="AlphaFoldDB" id="A0A0M2UUM0"/>
<organism evidence="1 2">
    <name type="scientific">Candidatus Brocadia fulgida</name>
    <dbReference type="NCBI Taxonomy" id="380242"/>
    <lineage>
        <taxon>Bacteria</taxon>
        <taxon>Pseudomonadati</taxon>
        <taxon>Planctomycetota</taxon>
        <taxon>Candidatus Brocadiia</taxon>
        <taxon>Candidatus Brocadiales</taxon>
        <taxon>Candidatus Brocadiaceae</taxon>
        <taxon>Candidatus Brocadia</taxon>
    </lineage>
</organism>
<dbReference type="InterPro" id="IPR025543">
    <property type="entry name" value="Dodecin-like"/>
</dbReference>
<dbReference type="SUPFAM" id="SSF89807">
    <property type="entry name" value="Dodecin-like"/>
    <property type="match status" value="1"/>
</dbReference>
<dbReference type="PANTHER" id="PTHR39324:SF1">
    <property type="entry name" value="CALCIUM DODECIN"/>
    <property type="match status" value="1"/>
</dbReference>
<evidence type="ECO:0000313" key="2">
    <source>
        <dbReference type="Proteomes" id="UP000034954"/>
    </source>
</evidence>
<sequence length="71" mass="8205">MDDHIYKVIELVGTSTTTMEEAIQHALSRASETLRNMRWFQVVETRGRIENGKIARWEVILKVGFALEDTL</sequence>
<dbReference type="PANTHER" id="PTHR39324">
    <property type="entry name" value="CALCIUM DODECIN"/>
    <property type="match status" value="1"/>
</dbReference>
<gene>
    <name evidence="1" type="ORF">BROFUL_03132</name>
</gene>
<dbReference type="InterPro" id="IPR050049">
    <property type="entry name" value="Dodecin_bact"/>
</dbReference>
<protein>
    <recommendedName>
        <fullName evidence="3">Dodecin</fullName>
    </recommendedName>
</protein>
<dbReference type="Pfam" id="PF07311">
    <property type="entry name" value="Dodecin"/>
    <property type="match status" value="1"/>
</dbReference>
<accession>A0A0M2UUM0</accession>
<dbReference type="Proteomes" id="UP000034954">
    <property type="component" value="Unassembled WGS sequence"/>
</dbReference>